<reference evidence="4 5" key="1">
    <citation type="submission" date="2019-08" db="EMBL/GenBank/DDBJ databases">
        <title>Pelomicrobium methylotrophicum gen. nov., sp. nov. a moderately thermophilic, facultatively anaerobic, lithoautotrophic and methylotrophic bacterium isolated from a terrestrial mud volcano.</title>
        <authorList>
            <person name="Slobodkina G.B."/>
            <person name="Merkel A.Y."/>
            <person name="Slobodkin A.I."/>
        </authorList>
    </citation>
    <scope>NUCLEOTIDE SEQUENCE [LARGE SCALE GENOMIC DNA]</scope>
    <source>
        <strain evidence="4 5">SM250</strain>
    </source>
</reference>
<dbReference type="SUPFAM" id="SSF56300">
    <property type="entry name" value="Metallo-dependent phosphatases"/>
    <property type="match status" value="1"/>
</dbReference>
<proteinExistence type="predicted"/>
<dbReference type="Gene3D" id="2.60.40.380">
    <property type="entry name" value="Purple acid phosphatase-like, N-terminal"/>
    <property type="match status" value="1"/>
</dbReference>
<dbReference type="Pfam" id="PF09423">
    <property type="entry name" value="PhoD"/>
    <property type="match status" value="1"/>
</dbReference>
<dbReference type="InterPro" id="IPR032093">
    <property type="entry name" value="PhoD_N"/>
</dbReference>
<dbReference type="EMBL" id="VPFL01000014">
    <property type="protein sequence ID" value="TXF11324.1"/>
    <property type="molecule type" value="Genomic_DNA"/>
</dbReference>
<accession>A0A5C7ETM8</accession>
<feature type="domain" description="Phospholipase D N-terminal" evidence="3">
    <location>
        <begin position="37"/>
        <end position="133"/>
    </location>
</feature>
<evidence type="ECO:0000259" key="2">
    <source>
        <dbReference type="Pfam" id="PF09423"/>
    </source>
</evidence>
<sequence>MNSSRRSFLLGLAALAAAGCASRLVSSAPAGRDPFTLGVASGYPRPDGFVLWTRLAPEPLAPDGGMPPAPVRVIWEVAADEAFARVVRRGETVAVPALAHAVHIEVRGLEPDRWYSYRFRTGEAVSPPGRTRTAPAPDAPFPRLAFALASCQHYEHGYYAAYRHMVAEPLDLVVHVGDYIYEYSLAANTVRSHGAGEAVTLEDYRRRYALYRLDPALQAAHAAFPWIVTWDDHEVDNDYANDRSQDLEEREAFLARRAAAYQAYYEHMPLPAGARPSGPAMRLYTQAAFGRLARFFVLDGRQYRDPQPCPRPGRGGGATVQECPERLEPGRSMLGKAQERWLTEGFERTRAQWNVIAQQTMMASMDRRPGDGQAFWTDSWDGYPAARRRLLEALVARRVSNPVVLSGDLHAFGVSDLKLDFDDPRSPPVASEFVTTSISSRGFSQRRIEEILSDNPHLKLADGRFRGYTTIELEPQRAVARLRALRDATNPESAIRTLAEFVVESGRPGPQRRA</sequence>
<comment type="caution">
    <text evidence="4">The sequence shown here is derived from an EMBL/GenBank/DDBJ whole genome shotgun (WGS) entry which is preliminary data.</text>
</comment>
<organism evidence="4 5">
    <name type="scientific">Pelomicrobium methylotrophicum</name>
    <dbReference type="NCBI Taxonomy" id="2602750"/>
    <lineage>
        <taxon>Bacteria</taxon>
        <taxon>Pseudomonadati</taxon>
        <taxon>Pseudomonadota</taxon>
        <taxon>Hydrogenophilia</taxon>
        <taxon>Hydrogenophilia incertae sedis</taxon>
        <taxon>Pelomicrobium</taxon>
    </lineage>
</organism>
<evidence type="ECO:0000259" key="3">
    <source>
        <dbReference type="Pfam" id="PF16655"/>
    </source>
</evidence>
<dbReference type="AlphaFoldDB" id="A0A5C7ETM8"/>
<dbReference type="RefSeq" id="WP_147800155.1">
    <property type="nucleotide sequence ID" value="NZ_VPFL01000014.1"/>
</dbReference>
<dbReference type="InterPro" id="IPR006311">
    <property type="entry name" value="TAT_signal"/>
</dbReference>
<feature type="signal peptide" evidence="1">
    <location>
        <begin position="1"/>
        <end position="27"/>
    </location>
</feature>
<dbReference type="CDD" id="cd07389">
    <property type="entry name" value="MPP_PhoD"/>
    <property type="match status" value="1"/>
</dbReference>
<evidence type="ECO:0000313" key="4">
    <source>
        <dbReference type="EMBL" id="TXF11324.1"/>
    </source>
</evidence>
<feature type="chain" id="PRO_5022728621" evidence="1">
    <location>
        <begin position="28"/>
        <end position="514"/>
    </location>
</feature>
<dbReference type="InterPro" id="IPR038607">
    <property type="entry name" value="PhoD-like_sf"/>
</dbReference>
<dbReference type="InParanoid" id="A0A5C7ETM8"/>
<evidence type="ECO:0000313" key="5">
    <source>
        <dbReference type="Proteomes" id="UP000321201"/>
    </source>
</evidence>
<keyword evidence="5" id="KW-1185">Reference proteome</keyword>
<dbReference type="PANTHER" id="PTHR43606:SF2">
    <property type="entry name" value="ALKALINE PHOSPHATASE FAMILY PROTEIN (AFU_ORTHOLOGUE AFUA_5G03860)"/>
    <property type="match status" value="1"/>
</dbReference>
<feature type="domain" description="PhoD-like phosphatase metallophosphatase" evidence="2">
    <location>
        <begin position="146"/>
        <end position="481"/>
    </location>
</feature>
<dbReference type="PROSITE" id="PS51318">
    <property type="entry name" value="TAT"/>
    <property type="match status" value="1"/>
</dbReference>
<dbReference type="Proteomes" id="UP000321201">
    <property type="component" value="Unassembled WGS sequence"/>
</dbReference>
<dbReference type="OrthoDB" id="327733at2"/>
<dbReference type="InterPro" id="IPR052900">
    <property type="entry name" value="Phospholipid_Metab_Enz"/>
</dbReference>
<name>A0A5C7ETM8_9PROT</name>
<dbReference type="PANTHER" id="PTHR43606">
    <property type="entry name" value="PHOSPHATASE, PUTATIVE (AFU_ORTHOLOGUE AFUA_6G08710)-RELATED"/>
    <property type="match status" value="1"/>
</dbReference>
<dbReference type="Pfam" id="PF16655">
    <property type="entry name" value="PhoD_N"/>
    <property type="match status" value="1"/>
</dbReference>
<gene>
    <name evidence="4" type="ORF">FR698_10480</name>
</gene>
<evidence type="ECO:0000256" key="1">
    <source>
        <dbReference type="SAM" id="SignalP"/>
    </source>
</evidence>
<dbReference type="PROSITE" id="PS51257">
    <property type="entry name" value="PROKAR_LIPOPROTEIN"/>
    <property type="match status" value="1"/>
</dbReference>
<protein>
    <submittedName>
        <fullName evidence="4">Alkaline phosphatase</fullName>
    </submittedName>
</protein>
<keyword evidence="1" id="KW-0732">Signal</keyword>
<dbReference type="InterPro" id="IPR018946">
    <property type="entry name" value="PhoD-like_MPP"/>
</dbReference>
<dbReference type="Gene3D" id="3.60.21.70">
    <property type="entry name" value="PhoD-like phosphatase"/>
    <property type="match status" value="1"/>
</dbReference>
<dbReference type="InterPro" id="IPR029052">
    <property type="entry name" value="Metallo-depent_PP-like"/>
</dbReference>